<evidence type="ECO:0000313" key="1">
    <source>
        <dbReference type="EMBL" id="OGG55577.1"/>
    </source>
</evidence>
<protein>
    <submittedName>
        <fullName evidence="1">Uncharacterized protein</fullName>
    </submittedName>
</protein>
<evidence type="ECO:0000313" key="2">
    <source>
        <dbReference type="Proteomes" id="UP000178606"/>
    </source>
</evidence>
<dbReference type="EMBL" id="MFKF01000071">
    <property type="protein sequence ID" value="OGG55577.1"/>
    <property type="molecule type" value="Genomic_DNA"/>
</dbReference>
<proteinExistence type="predicted"/>
<dbReference type="Proteomes" id="UP000178606">
    <property type="component" value="Unassembled WGS sequence"/>
</dbReference>
<reference evidence="1 2" key="1">
    <citation type="journal article" date="2016" name="Nat. Commun.">
        <title>Thousands of microbial genomes shed light on interconnected biogeochemical processes in an aquifer system.</title>
        <authorList>
            <person name="Anantharaman K."/>
            <person name="Brown C.T."/>
            <person name="Hug L.A."/>
            <person name="Sharon I."/>
            <person name="Castelle C.J."/>
            <person name="Probst A.J."/>
            <person name="Thomas B.C."/>
            <person name="Singh A."/>
            <person name="Wilkins M.J."/>
            <person name="Karaoz U."/>
            <person name="Brodie E.L."/>
            <person name="Williams K.H."/>
            <person name="Hubbard S.S."/>
            <person name="Banfield J.F."/>
        </authorList>
    </citation>
    <scope>NUCLEOTIDE SEQUENCE [LARGE SCALE GENOMIC DNA]</scope>
    <source>
        <strain evidence="2">RIFCSPLOWO2_12_FULL_64_10</strain>
    </source>
</reference>
<sequence length="185" mass="21372">MEKDSSKWSPVKKKLASMSKTELVDLVKDLFDYSAENRSFLTARFGSAEAALETYRKRVVDPFYPKRGFGKLNFVDARRAIREYRKASEDLTGTLDLMLTYVESGTRFTNEFGDIDERFYDSLESVLNEAIKLFKTPKGKETYPLFRKRLLKLAEEAEDIGWGYGDCVMEGVEELDEHLMGEEEQ</sequence>
<comment type="caution">
    <text evidence="1">The sequence shown here is derived from an EMBL/GenBank/DDBJ whole genome shotgun (WGS) entry which is preliminary data.</text>
</comment>
<name>A0A1F6D2I4_HANXR</name>
<organism evidence="1 2">
    <name type="scientific">Handelsmanbacteria sp. (strain RIFCSPLOWO2_12_FULL_64_10)</name>
    <dbReference type="NCBI Taxonomy" id="1817868"/>
    <lineage>
        <taxon>Bacteria</taxon>
        <taxon>Candidatus Handelsmaniibacteriota</taxon>
    </lineage>
</organism>
<gene>
    <name evidence="1" type="ORF">A3F84_16700</name>
</gene>
<accession>A0A1F6D2I4</accession>
<dbReference type="AlphaFoldDB" id="A0A1F6D2I4"/>